<dbReference type="AlphaFoldDB" id="A0A1Z2SII7"/>
<dbReference type="InterPro" id="IPR015421">
    <property type="entry name" value="PyrdxlP-dep_Trfase_major"/>
</dbReference>
<organism evidence="5 6">
    <name type="scientific">Vibrio gazogenes</name>
    <dbReference type="NCBI Taxonomy" id="687"/>
    <lineage>
        <taxon>Bacteria</taxon>
        <taxon>Pseudomonadati</taxon>
        <taxon>Pseudomonadota</taxon>
        <taxon>Gammaproteobacteria</taxon>
        <taxon>Vibrionales</taxon>
        <taxon>Vibrionaceae</taxon>
        <taxon>Vibrio</taxon>
    </lineage>
</organism>
<dbReference type="SUPFAM" id="SSF53383">
    <property type="entry name" value="PLP-dependent transferases"/>
    <property type="match status" value="1"/>
</dbReference>
<proteinExistence type="inferred from homology"/>
<dbReference type="PROSITE" id="PS00868">
    <property type="entry name" value="CYS_MET_METAB_PP"/>
    <property type="match status" value="1"/>
</dbReference>
<dbReference type="OrthoDB" id="9805807at2"/>
<dbReference type="KEGG" id="vga:BSQ33_15705"/>
<comment type="similarity">
    <text evidence="4">Belongs to the trans-sulfuration enzymes family.</text>
</comment>
<name>A0A1Z2SII7_VIBGA</name>
<dbReference type="InterPro" id="IPR054542">
    <property type="entry name" value="Cys_met_metab_PP"/>
</dbReference>
<gene>
    <name evidence="5" type="ORF">BSQ33_15705</name>
</gene>
<protein>
    <submittedName>
        <fullName evidence="5">Cystathionine gamma-synthase</fullName>
    </submittedName>
</protein>
<evidence type="ECO:0000313" key="5">
    <source>
        <dbReference type="EMBL" id="ASA56999.1"/>
    </source>
</evidence>
<dbReference type="InterPro" id="IPR015424">
    <property type="entry name" value="PyrdxlP-dep_Trfase"/>
</dbReference>
<evidence type="ECO:0000256" key="1">
    <source>
        <dbReference type="ARBA" id="ARBA00001933"/>
    </source>
</evidence>
<dbReference type="Gene3D" id="3.90.1150.10">
    <property type="entry name" value="Aspartate Aminotransferase, domain 1"/>
    <property type="match status" value="1"/>
</dbReference>
<dbReference type="Proteomes" id="UP000196708">
    <property type="component" value="Chromosome 1"/>
</dbReference>
<dbReference type="InterPro" id="IPR000277">
    <property type="entry name" value="Cys/Met-Metab_PyrdxlP-dep_enz"/>
</dbReference>
<accession>A0A1Z2SII7</accession>
<evidence type="ECO:0000313" key="6">
    <source>
        <dbReference type="Proteomes" id="UP000196708"/>
    </source>
</evidence>
<feature type="modified residue" description="N6-(pyridoxal phosphate)lysine" evidence="3">
    <location>
        <position position="223"/>
    </location>
</feature>
<dbReference type="Gene3D" id="3.40.640.10">
    <property type="entry name" value="Type I PLP-dependent aspartate aminotransferase-like (Major domain)"/>
    <property type="match status" value="1"/>
</dbReference>
<dbReference type="PIRSF" id="PIRSF001434">
    <property type="entry name" value="CGS"/>
    <property type="match status" value="1"/>
</dbReference>
<dbReference type="GO" id="GO:0016846">
    <property type="term" value="F:carbon-sulfur lyase activity"/>
    <property type="evidence" value="ECO:0007669"/>
    <property type="project" value="TreeGrafter"/>
</dbReference>
<dbReference type="GO" id="GO:0019346">
    <property type="term" value="P:transsulfuration"/>
    <property type="evidence" value="ECO:0007669"/>
    <property type="project" value="InterPro"/>
</dbReference>
<sequence length="412" mass="45490">MSKPLPHYCKTYRPDAYRSETLALSAGFLPDQQTQPTTPHITMSVNHSFVPEEGSFSANGIEDLADAPFLYAGWTNPTVRQLEQRIAALECTNDAYATTTGMAALSAVFFSLLRAGDHLIISDVCYAAVYELARDVLPDYGIEVTPVNLTDLDAVAQAIRPNTKLIHAESPCNPLLRLTDLAQLAHLAKQHHVLLSVDSTFATPVITRPVMLGVDLVIHSLTKFINGHGDALGGCVAGSKTLIAQIRSRAAAHFGATISAQNAWLIMRGIETLYPRMKTISDSALQIAQWLENHPRVKQVNYPGLASHPQYPLACEQMAYGGGIIVFQIDAMDEIAQRFARDARLFYYAYSIGHQRSLAVLLKTADLMASTYRMTTEQEQQYRRYAGDGLFRLSIGLENPHDLIEELDRLLC</sequence>
<dbReference type="Pfam" id="PF01053">
    <property type="entry name" value="Cys_Met_Meta_PP"/>
    <property type="match status" value="1"/>
</dbReference>
<evidence type="ECO:0000256" key="2">
    <source>
        <dbReference type="ARBA" id="ARBA00022898"/>
    </source>
</evidence>
<keyword evidence="2 3" id="KW-0663">Pyridoxal phosphate</keyword>
<reference evidence="5 6" key="1">
    <citation type="submission" date="2016-12" db="EMBL/GenBank/DDBJ databases">
        <authorList>
            <person name="Song W.-J."/>
            <person name="Kurnit D.M."/>
        </authorList>
    </citation>
    <scope>NUCLEOTIDE SEQUENCE [LARGE SCALE GENOMIC DNA]</scope>
    <source>
        <strain evidence="5 6">ATCC 43942</strain>
    </source>
</reference>
<dbReference type="EMBL" id="CP018835">
    <property type="protein sequence ID" value="ASA56999.1"/>
    <property type="molecule type" value="Genomic_DNA"/>
</dbReference>
<dbReference type="RefSeq" id="WP_088134486.1">
    <property type="nucleotide sequence ID" value="NZ_CP018835.1"/>
</dbReference>
<evidence type="ECO:0000256" key="4">
    <source>
        <dbReference type="RuleBase" id="RU362118"/>
    </source>
</evidence>
<evidence type="ECO:0000256" key="3">
    <source>
        <dbReference type="PIRSR" id="PIRSR001434-2"/>
    </source>
</evidence>
<dbReference type="FunFam" id="3.40.640.10:FF:000046">
    <property type="entry name" value="Cystathionine gamma-lyase"/>
    <property type="match status" value="1"/>
</dbReference>
<dbReference type="GO" id="GO:0005737">
    <property type="term" value="C:cytoplasm"/>
    <property type="evidence" value="ECO:0007669"/>
    <property type="project" value="TreeGrafter"/>
</dbReference>
<dbReference type="PANTHER" id="PTHR11808">
    <property type="entry name" value="TRANS-SULFURATION ENZYME FAMILY MEMBER"/>
    <property type="match status" value="1"/>
</dbReference>
<dbReference type="GO" id="GO:0030170">
    <property type="term" value="F:pyridoxal phosphate binding"/>
    <property type="evidence" value="ECO:0007669"/>
    <property type="project" value="InterPro"/>
</dbReference>
<comment type="cofactor">
    <cofactor evidence="1 4">
        <name>pyridoxal 5'-phosphate</name>
        <dbReference type="ChEBI" id="CHEBI:597326"/>
    </cofactor>
</comment>
<dbReference type="InterPro" id="IPR015422">
    <property type="entry name" value="PyrdxlP-dep_Trfase_small"/>
</dbReference>